<evidence type="ECO:0000256" key="1">
    <source>
        <dbReference type="ARBA" id="ARBA00022676"/>
    </source>
</evidence>
<keyword evidence="2" id="KW-0808">Transferase</keyword>
<keyword evidence="5" id="KW-1185">Reference proteome</keyword>
<dbReference type="Pfam" id="PF13439">
    <property type="entry name" value="Glyco_transf_4"/>
    <property type="match status" value="1"/>
</dbReference>
<dbReference type="Pfam" id="PF13692">
    <property type="entry name" value="Glyco_trans_1_4"/>
    <property type="match status" value="1"/>
</dbReference>
<protein>
    <submittedName>
        <fullName evidence="4">Glycosyltransferase involved in cell wall biosynthesis</fullName>
    </submittedName>
</protein>
<reference evidence="4 5" key="1">
    <citation type="submission" date="2020-08" db="EMBL/GenBank/DDBJ databases">
        <title>Genomic Encyclopedia of Type Strains, Phase III (KMG-III): the genomes of soil and plant-associated and newly described type strains.</title>
        <authorList>
            <person name="Whitman W."/>
        </authorList>
    </citation>
    <scope>NUCLEOTIDE SEQUENCE [LARGE SCALE GENOMIC DNA]</scope>
    <source>
        <strain evidence="4 5">CECT 8572</strain>
    </source>
</reference>
<evidence type="ECO:0000313" key="5">
    <source>
        <dbReference type="Proteomes" id="UP000576152"/>
    </source>
</evidence>
<dbReference type="SUPFAM" id="SSF53756">
    <property type="entry name" value="UDP-Glycosyltransferase/glycogen phosphorylase"/>
    <property type="match status" value="1"/>
</dbReference>
<gene>
    <name evidence="4" type="ORF">FHS00_000387</name>
</gene>
<sequence>MRILLLCSEPVDYVIAYANGVAAHAEVTAILPRDRYAGVARWFDPRVTLVLVDWPRTRSPANIPFIADLVRRIRATQPDLLHLLSNTTLWLNLLPPLLDGIPVVTTVHDVQIHPGDRDTARLPGWGARLMARQSDHLIVHGDNLRRAACDSFGKLPDQVHVIPHPAIRRYADLAAELGLTRDPQDDRFRVLLFGRIFAYKGLATLLRAEAMLSNSLPTLQLTIAGRGDDPMDLAHLMGRSQRYEIRRGFVPDCEVAQLFTDADLVVLPYDEASQSGVLHLAAAFGKPVVVTDVGELGATVTQHRIGRVVPPRTPSALAHALCDLARDHEARDQLRRNARAWSEGLNAPATIGQTALQLYDSIVDRAMLSHAGVYG</sequence>
<dbReference type="Proteomes" id="UP000576152">
    <property type="component" value="Unassembled WGS sequence"/>
</dbReference>
<dbReference type="RefSeq" id="WP_183469336.1">
    <property type="nucleotide sequence ID" value="NZ_JACIBX010000001.1"/>
</dbReference>
<comment type="caution">
    <text evidence="4">The sequence shown here is derived from an EMBL/GenBank/DDBJ whole genome shotgun (WGS) entry which is preliminary data.</text>
</comment>
<dbReference type="InterPro" id="IPR028098">
    <property type="entry name" value="Glyco_trans_4-like_N"/>
</dbReference>
<dbReference type="Gene3D" id="3.40.50.2000">
    <property type="entry name" value="Glycogen Phosphorylase B"/>
    <property type="match status" value="2"/>
</dbReference>
<dbReference type="CDD" id="cd03801">
    <property type="entry name" value="GT4_PimA-like"/>
    <property type="match status" value="1"/>
</dbReference>
<feature type="domain" description="Glycosyltransferase subfamily 4-like N-terminal" evidence="3">
    <location>
        <begin position="16"/>
        <end position="164"/>
    </location>
</feature>
<proteinExistence type="predicted"/>
<accession>A0ABR6HKB4</accession>
<evidence type="ECO:0000256" key="2">
    <source>
        <dbReference type="ARBA" id="ARBA00022679"/>
    </source>
</evidence>
<organism evidence="4 5">
    <name type="scientific">Limimaricola variabilis</name>
    <dbReference type="NCBI Taxonomy" id="1492771"/>
    <lineage>
        <taxon>Bacteria</taxon>
        <taxon>Pseudomonadati</taxon>
        <taxon>Pseudomonadota</taxon>
        <taxon>Alphaproteobacteria</taxon>
        <taxon>Rhodobacterales</taxon>
        <taxon>Paracoccaceae</taxon>
        <taxon>Limimaricola</taxon>
    </lineage>
</organism>
<dbReference type="PANTHER" id="PTHR12526:SF510">
    <property type="entry name" value="D-INOSITOL 3-PHOSPHATE GLYCOSYLTRANSFERASE"/>
    <property type="match status" value="1"/>
</dbReference>
<evidence type="ECO:0000313" key="4">
    <source>
        <dbReference type="EMBL" id="MBB3710834.1"/>
    </source>
</evidence>
<dbReference type="EMBL" id="JACIBX010000001">
    <property type="protein sequence ID" value="MBB3710834.1"/>
    <property type="molecule type" value="Genomic_DNA"/>
</dbReference>
<name>A0ABR6HKB4_9RHOB</name>
<keyword evidence="1" id="KW-0328">Glycosyltransferase</keyword>
<evidence type="ECO:0000259" key="3">
    <source>
        <dbReference type="Pfam" id="PF13439"/>
    </source>
</evidence>
<dbReference type="PANTHER" id="PTHR12526">
    <property type="entry name" value="GLYCOSYLTRANSFERASE"/>
    <property type="match status" value="1"/>
</dbReference>